<proteinExistence type="predicted"/>
<dbReference type="EMBL" id="HACG01023617">
    <property type="protein sequence ID" value="CEK70482.1"/>
    <property type="molecule type" value="Transcribed_RNA"/>
</dbReference>
<evidence type="ECO:0000313" key="1">
    <source>
        <dbReference type="EMBL" id="CEK70482.1"/>
    </source>
</evidence>
<evidence type="ECO:0000313" key="2">
    <source>
        <dbReference type="EMBL" id="CEK70483.1"/>
    </source>
</evidence>
<accession>A0A0B6ZPL8</accession>
<dbReference type="AlphaFoldDB" id="A0A0B6ZPL8"/>
<organism evidence="2">
    <name type="scientific">Arion vulgaris</name>
    <dbReference type="NCBI Taxonomy" id="1028688"/>
    <lineage>
        <taxon>Eukaryota</taxon>
        <taxon>Metazoa</taxon>
        <taxon>Spiralia</taxon>
        <taxon>Lophotrochozoa</taxon>
        <taxon>Mollusca</taxon>
        <taxon>Gastropoda</taxon>
        <taxon>Heterobranchia</taxon>
        <taxon>Euthyneura</taxon>
        <taxon>Panpulmonata</taxon>
        <taxon>Eupulmonata</taxon>
        <taxon>Stylommatophora</taxon>
        <taxon>Helicina</taxon>
        <taxon>Arionoidea</taxon>
        <taxon>Arionidae</taxon>
        <taxon>Arion</taxon>
    </lineage>
</organism>
<name>A0A0B6ZPL8_9EUPU</name>
<protein>
    <submittedName>
        <fullName evidence="2">Uncharacterized protein</fullName>
    </submittedName>
</protein>
<sequence length="57" mass="6356">MGGENCTMITETHGFQRKAPNAYDLYVLKTGVVILIQSTFCRDNISAWDSATESDKK</sequence>
<dbReference type="EMBL" id="HACG01023618">
    <property type="protein sequence ID" value="CEK70483.1"/>
    <property type="molecule type" value="Transcribed_RNA"/>
</dbReference>
<reference evidence="2" key="1">
    <citation type="submission" date="2014-12" db="EMBL/GenBank/DDBJ databases">
        <title>Insight into the proteome of Arion vulgaris.</title>
        <authorList>
            <person name="Aradska J."/>
            <person name="Bulat T."/>
            <person name="Smidak R."/>
            <person name="Sarate P."/>
            <person name="Gangsoo J."/>
            <person name="Sialana F."/>
            <person name="Bilban M."/>
            <person name="Lubec G."/>
        </authorList>
    </citation>
    <scope>NUCLEOTIDE SEQUENCE</scope>
    <source>
        <tissue evidence="2">Skin</tissue>
    </source>
</reference>
<gene>
    <name evidence="2" type="primary">ORF74319</name>
    <name evidence="1" type="synonym">ORF74317</name>
</gene>